<dbReference type="Pfam" id="PF02470">
    <property type="entry name" value="MlaD"/>
    <property type="match status" value="1"/>
</dbReference>
<feature type="domain" description="Mce/MlaD" evidence="1">
    <location>
        <begin position="40"/>
        <end position="113"/>
    </location>
</feature>
<dbReference type="RefSeq" id="WP_305028906.1">
    <property type="nucleotide sequence ID" value="NZ_JAUQTA010000002.1"/>
</dbReference>
<reference evidence="2 3" key="1">
    <citation type="submission" date="2023-07" db="EMBL/GenBank/DDBJ databases">
        <title>Nocardioides sp. nov WY-20 isolated from soil.</title>
        <authorList>
            <person name="Liu B."/>
            <person name="Wan Y."/>
        </authorList>
    </citation>
    <scope>NUCLEOTIDE SEQUENCE [LARGE SCALE GENOMIC DNA]</scope>
    <source>
        <strain evidence="2 3">WY-20</strain>
    </source>
</reference>
<dbReference type="PANTHER" id="PTHR33371:SF16">
    <property type="entry name" value="MCE-FAMILY PROTEIN MCE3F"/>
    <property type="match status" value="1"/>
</dbReference>
<gene>
    <name evidence="2" type="ORF">Q5722_14150</name>
</gene>
<protein>
    <submittedName>
        <fullName evidence="2">MlaD family protein</fullName>
    </submittedName>
</protein>
<dbReference type="NCBIfam" id="TIGR00996">
    <property type="entry name" value="Mtu_fam_mce"/>
    <property type="match status" value="1"/>
</dbReference>
<evidence type="ECO:0000313" key="3">
    <source>
        <dbReference type="Proteomes" id="UP001233314"/>
    </source>
</evidence>
<dbReference type="InterPro" id="IPR005693">
    <property type="entry name" value="Mce"/>
</dbReference>
<name>A0ABT9B3U3_9ACTN</name>
<keyword evidence="3" id="KW-1185">Reference proteome</keyword>
<dbReference type="EMBL" id="JAUQTA010000002">
    <property type="protein sequence ID" value="MDO7869511.1"/>
    <property type="molecule type" value="Genomic_DNA"/>
</dbReference>
<accession>A0ABT9B3U3</accession>
<evidence type="ECO:0000259" key="1">
    <source>
        <dbReference type="Pfam" id="PF02470"/>
    </source>
</evidence>
<organism evidence="2 3">
    <name type="scientific">Nocardioides jiangxiensis</name>
    <dbReference type="NCBI Taxonomy" id="3064524"/>
    <lineage>
        <taxon>Bacteria</taxon>
        <taxon>Bacillati</taxon>
        <taxon>Actinomycetota</taxon>
        <taxon>Actinomycetes</taxon>
        <taxon>Propionibacteriales</taxon>
        <taxon>Nocardioidaceae</taxon>
        <taxon>Nocardioides</taxon>
    </lineage>
</organism>
<dbReference type="PANTHER" id="PTHR33371">
    <property type="entry name" value="INTERMEMBRANE PHOSPHOLIPID TRANSPORT SYSTEM BINDING PROTEIN MLAD-RELATED"/>
    <property type="match status" value="1"/>
</dbReference>
<comment type="caution">
    <text evidence="2">The sequence shown here is derived from an EMBL/GenBank/DDBJ whole genome shotgun (WGS) entry which is preliminary data.</text>
</comment>
<evidence type="ECO:0000313" key="2">
    <source>
        <dbReference type="EMBL" id="MDO7869511.1"/>
    </source>
</evidence>
<dbReference type="InterPro" id="IPR052336">
    <property type="entry name" value="MlaD_Phospholipid_Transporter"/>
</dbReference>
<proteinExistence type="predicted"/>
<dbReference type="Proteomes" id="UP001233314">
    <property type="component" value="Unassembled WGS sequence"/>
</dbReference>
<sequence length="361" mass="38663">MLKKFDKLTLSFVALVTVFLLLMAYMVTAVLKLPLTGAPDRITVHMSQTGGLFKGSAVNYRGVSVGTVTDIRVGKNGPDATVTFRNGAKVPKDVAAKVVSLSPIGEQFLDLSPQSASGPYLKGGDEINAEAVSLPITVASAADNLDNLLDEINDKDVKVLMTELNAAVKDSGDDLDRLLTSSNQLVSTLDDSWGKTNELLNNGVTVNQILARHQADLENFSKSAKSLTAWLVKFDPTFQRILKSTPADLKVLGSLVDELGPILPALLKNLNATTDILADRDASLRALAQVTPGSLGKVMTSIRGGNWYLRAYLDGESLCDYGGPKTAPTKIDPNPLYRNGHCGSNPARWRGANHALPPINR</sequence>
<dbReference type="InterPro" id="IPR003399">
    <property type="entry name" value="Mce/MlaD"/>
</dbReference>